<name>A0A1Q9LP10_9PSEU</name>
<evidence type="ECO:0000259" key="5">
    <source>
        <dbReference type="PROSITE" id="PS50853"/>
    </source>
</evidence>
<dbReference type="Gene3D" id="2.60.120.260">
    <property type="entry name" value="Galactose-binding domain-like"/>
    <property type="match status" value="1"/>
</dbReference>
<dbReference type="Pfam" id="PF11175">
    <property type="entry name" value="DUF2961"/>
    <property type="match status" value="1"/>
</dbReference>
<protein>
    <recommendedName>
        <fullName evidence="5">Fibronectin type-III domain-containing protein</fullName>
    </recommendedName>
</protein>
<keyword evidence="1" id="KW-0326">Glycosidase</keyword>
<dbReference type="Gene3D" id="2.60.120.1390">
    <property type="match status" value="3"/>
</dbReference>
<evidence type="ECO:0000256" key="1">
    <source>
        <dbReference type="ARBA" id="ARBA00023295"/>
    </source>
</evidence>
<gene>
    <name evidence="6" type="ORF">BJP25_16220</name>
</gene>
<dbReference type="STRING" id="1193682.BJP25_16220"/>
<feature type="region of interest" description="Disordered" evidence="3">
    <location>
        <begin position="1"/>
        <end position="26"/>
    </location>
</feature>
<evidence type="ECO:0000256" key="3">
    <source>
        <dbReference type="SAM" id="MobiDB-lite"/>
    </source>
</evidence>
<dbReference type="InterPro" id="IPR021345">
    <property type="entry name" value="DUF2961"/>
</dbReference>
<evidence type="ECO:0000313" key="6">
    <source>
        <dbReference type="EMBL" id="OLR93786.1"/>
    </source>
</evidence>
<keyword evidence="4" id="KW-0812">Transmembrane</keyword>
<organism evidence="6 7">
    <name type="scientific">Actinokineospora bangkokensis</name>
    <dbReference type="NCBI Taxonomy" id="1193682"/>
    <lineage>
        <taxon>Bacteria</taxon>
        <taxon>Bacillati</taxon>
        <taxon>Actinomycetota</taxon>
        <taxon>Actinomycetes</taxon>
        <taxon>Pseudonocardiales</taxon>
        <taxon>Pseudonocardiaceae</taxon>
        <taxon>Actinokineospora</taxon>
    </lineage>
</organism>
<proteinExistence type="predicted"/>
<dbReference type="SUPFAM" id="SSF49265">
    <property type="entry name" value="Fibronectin type III"/>
    <property type="match status" value="1"/>
</dbReference>
<evidence type="ECO:0000256" key="2">
    <source>
        <dbReference type="ARBA" id="ARBA00023326"/>
    </source>
</evidence>
<keyword evidence="1" id="KW-0378">Hydrolase</keyword>
<dbReference type="Gene3D" id="2.60.40.10">
    <property type="entry name" value="Immunoglobulins"/>
    <property type="match status" value="1"/>
</dbReference>
<keyword evidence="4" id="KW-0472">Membrane</keyword>
<reference evidence="6 7" key="1">
    <citation type="submission" date="2016-10" db="EMBL/GenBank/DDBJ databases">
        <title>The Draft Genome Sequence of Actinokineospora bangkokensis 44EHWT reveals the biosynthetic pathway of antifungal compounds Thailandins with unusual extender unit butylmalonyl-CoA.</title>
        <authorList>
            <person name="Greule A."/>
            <person name="Intra B."/>
            <person name="Flemming S."/>
            <person name="Rommel M.G."/>
            <person name="Panbangred W."/>
            <person name="Bechthold A."/>
        </authorList>
    </citation>
    <scope>NUCLEOTIDE SEQUENCE [LARGE SCALE GENOMIC DNA]</scope>
    <source>
        <strain evidence="6 7">44EHW</strain>
    </source>
</reference>
<keyword evidence="7" id="KW-1185">Reference proteome</keyword>
<dbReference type="InterPro" id="IPR013783">
    <property type="entry name" value="Ig-like_fold"/>
</dbReference>
<keyword evidence="2" id="KW-0119">Carbohydrate metabolism</keyword>
<dbReference type="Proteomes" id="UP000186040">
    <property type="component" value="Unassembled WGS sequence"/>
</dbReference>
<dbReference type="CDD" id="cd00063">
    <property type="entry name" value="FN3"/>
    <property type="match status" value="1"/>
</dbReference>
<dbReference type="Pfam" id="PF00041">
    <property type="entry name" value="fn3"/>
    <property type="match status" value="1"/>
</dbReference>
<dbReference type="GO" id="GO:0000272">
    <property type="term" value="P:polysaccharide catabolic process"/>
    <property type="evidence" value="ECO:0007669"/>
    <property type="project" value="UniProtKB-KW"/>
</dbReference>
<dbReference type="AlphaFoldDB" id="A0A1Q9LP10"/>
<dbReference type="InterPro" id="IPR003961">
    <property type="entry name" value="FN3_dom"/>
</dbReference>
<dbReference type="EMBL" id="MKQR01000009">
    <property type="protein sequence ID" value="OLR93786.1"/>
    <property type="molecule type" value="Genomic_DNA"/>
</dbReference>
<feature type="region of interest" description="Disordered" evidence="3">
    <location>
        <begin position="270"/>
        <end position="291"/>
    </location>
</feature>
<keyword evidence="4" id="KW-1133">Transmembrane helix</keyword>
<feature type="domain" description="Fibronectin type-III" evidence="5">
    <location>
        <begin position="884"/>
        <end position="981"/>
    </location>
</feature>
<comment type="caution">
    <text evidence="6">The sequence shown here is derived from an EMBL/GenBank/DDBJ whole genome shotgun (WGS) entry which is preliminary data.</text>
</comment>
<feature type="transmembrane region" description="Helical" evidence="4">
    <location>
        <begin position="29"/>
        <end position="47"/>
    </location>
</feature>
<sequence>MTAKITRTDHPHTTRTPPEGSSTVANKKGNAGAALIFLVLIVILLLSRNKSEGATLNSPAPQQGPSVGWQSYRQLDGLERLRVGEQSRQVSSFDRTGANDDGGFGTYSCLSSSAAGCVVAEDTGAGELTSLWFVGDVPAAERGDPALAARVAALPADQRAAVRAGALADNTLTVELDGRTVLSGRIGDIVDGRVGAPFVWPLVAGTLESRGGMSIKVPMPYRDSMRVSTGANPLYFHVDHREFADTTGITTFDPADRALDVVARLQAYGTADPKPAAPGATTTDRTADLAPGQASRLVSLPGPGRVTQLRLSLPQVVQSPRRNDFGRELGPGGSSTFQVRVDPNNTSVRLSRALDASVGGQRAAILVDGRPAGEWPATTALGAGLWDTQTVLLPAALTAGKSTITVTNQVSSAFTEFRYDAHSLVGGDWTRTDVLDTGAWQPGTEQAHHYSATGVTWSGNHDFRFPVDPAELTRSDAVLDGLRLRISFDGRTGVDAPVGEFFGSGLGEFDSRSLLSSIDATPGGWYTAWWPMPYASGATVELVNGSGVPVRGARVQVSSAPDRTVPAALASGATGYFHATHGSTGPVADKQDVPLLDAPGRGVFRGVTQVLRGTSGGANPYDFEEGDERVHVDGSPSPAWHGTGTEDFYEAGWYFLGGYTASGPWTGSPAFEAVGDGCAVICVSMGRVMVPDAVPFSGSLRVGMEHGSVNDDPVSESWTAFWYGQDAVGVRQTDVVDLGDPGSRDAHGYQAEQEEKASLDSTVEGVGFQAPMEHPALSTTAPVSFSVAVDPANRGARLHRLGDQARPGQTARVLVDGRPVGVWRQPLGNERARWLEDSFALPPSATAGKQRVAVRLEPLAGSAPWSAARYRVVSEVAPFTDTTAPTAVTGVRARPDTTTAVDLSWAPAADDGVVARYEVYASRSTQVPLTPAALVGTTTGYAFQHRGLVPGEAWHYRVRAVDAAGNPGQPSPVVDGVAGRTVAVEAESLWPVAQATTGVLVPVDRSASDTAYLLLASTAPGDAMTVVVRVPVTGDYDLGTVWITDPNRGIAAVAVDGVAVGAPFDTFRADGVRVTTAPTGRVRLTAGEHRVTVTATGRNASSTGFLIGVDQFLLTLR</sequence>
<feature type="region of interest" description="Disordered" evidence="3">
    <location>
        <begin position="615"/>
        <end position="639"/>
    </location>
</feature>
<dbReference type="PROSITE" id="PS50853">
    <property type="entry name" value="FN3"/>
    <property type="match status" value="1"/>
</dbReference>
<evidence type="ECO:0000256" key="4">
    <source>
        <dbReference type="SAM" id="Phobius"/>
    </source>
</evidence>
<evidence type="ECO:0000313" key="7">
    <source>
        <dbReference type="Proteomes" id="UP000186040"/>
    </source>
</evidence>
<keyword evidence="2" id="KW-0624">Polysaccharide degradation</keyword>
<dbReference type="SMART" id="SM00060">
    <property type="entry name" value="FN3"/>
    <property type="match status" value="1"/>
</dbReference>
<dbReference type="InterPro" id="IPR036116">
    <property type="entry name" value="FN3_sf"/>
</dbReference>
<dbReference type="GO" id="GO:0016798">
    <property type="term" value="F:hydrolase activity, acting on glycosyl bonds"/>
    <property type="evidence" value="ECO:0007669"/>
    <property type="project" value="UniProtKB-KW"/>
</dbReference>
<accession>A0A1Q9LP10</accession>
<feature type="compositionally biased region" description="Basic and acidic residues" evidence="3">
    <location>
        <begin position="1"/>
        <end position="12"/>
    </location>
</feature>